<comment type="caution">
    <text evidence="2">The sequence shown here is derived from an EMBL/GenBank/DDBJ whole genome shotgun (WGS) entry which is preliminary data.</text>
</comment>
<feature type="region of interest" description="Disordered" evidence="1">
    <location>
        <begin position="15"/>
        <end position="42"/>
    </location>
</feature>
<evidence type="ECO:0000256" key="1">
    <source>
        <dbReference type="SAM" id="MobiDB-lite"/>
    </source>
</evidence>
<accession>A0AAE1BD36</accession>
<organism evidence="2 3">
    <name type="scientific">Elysia crispata</name>
    <name type="common">lettuce slug</name>
    <dbReference type="NCBI Taxonomy" id="231223"/>
    <lineage>
        <taxon>Eukaryota</taxon>
        <taxon>Metazoa</taxon>
        <taxon>Spiralia</taxon>
        <taxon>Lophotrochozoa</taxon>
        <taxon>Mollusca</taxon>
        <taxon>Gastropoda</taxon>
        <taxon>Heterobranchia</taxon>
        <taxon>Euthyneura</taxon>
        <taxon>Panpulmonata</taxon>
        <taxon>Sacoglossa</taxon>
        <taxon>Placobranchoidea</taxon>
        <taxon>Plakobranchidae</taxon>
        <taxon>Elysia</taxon>
    </lineage>
</organism>
<dbReference type="Proteomes" id="UP001283361">
    <property type="component" value="Unassembled WGS sequence"/>
</dbReference>
<gene>
    <name evidence="2" type="ORF">RRG08_057969</name>
</gene>
<protein>
    <submittedName>
        <fullName evidence="2">Uncharacterized protein</fullName>
    </submittedName>
</protein>
<name>A0AAE1BD36_9GAST</name>
<evidence type="ECO:0000313" key="2">
    <source>
        <dbReference type="EMBL" id="KAK3804084.1"/>
    </source>
</evidence>
<sequence>MAEFEFDNFVFDRDDVEPADEETPLINPADDTWEVPNDTPPWADSGVPSGISQEDLANTQQTEALIDRWRRERGEVQPNLEFASSAKGELWLRWGRKWLLLTNGKSPGDLTGEFLAPSTLKRYGVNVTKALGVYESSRLSRQAAATLQAASKELGEAAAAMDSVELKDLGQTAGEASNAVHKMESAFTDAELNELLETIDDHPLNLREIRGLDRALQTIRGELTNNLAKLTELDDHIALEKRKLNTEGIEEFSRRRIAERLRELQDERASRLEAAPVSGQPHA</sequence>
<keyword evidence="3" id="KW-1185">Reference proteome</keyword>
<dbReference type="EMBL" id="JAWDGP010000054">
    <property type="protein sequence ID" value="KAK3804084.1"/>
    <property type="molecule type" value="Genomic_DNA"/>
</dbReference>
<dbReference type="AlphaFoldDB" id="A0AAE1BD36"/>
<proteinExistence type="predicted"/>
<evidence type="ECO:0000313" key="3">
    <source>
        <dbReference type="Proteomes" id="UP001283361"/>
    </source>
</evidence>
<reference evidence="2" key="1">
    <citation type="journal article" date="2023" name="G3 (Bethesda)">
        <title>A reference genome for the long-term kleptoplast-retaining sea slug Elysia crispata morphotype clarki.</title>
        <authorList>
            <person name="Eastman K.E."/>
            <person name="Pendleton A.L."/>
            <person name="Shaikh M.A."/>
            <person name="Suttiyut T."/>
            <person name="Ogas R."/>
            <person name="Tomko P."/>
            <person name="Gavelis G."/>
            <person name="Widhalm J.R."/>
            <person name="Wisecaver J.H."/>
        </authorList>
    </citation>
    <scope>NUCLEOTIDE SEQUENCE</scope>
    <source>
        <strain evidence="2">ECLA1</strain>
    </source>
</reference>